<dbReference type="EMBL" id="CABVIE010000008">
    <property type="protein sequence ID" value="VVO99131.1"/>
    <property type="molecule type" value="Genomic_DNA"/>
</dbReference>
<dbReference type="Proteomes" id="UP000325723">
    <property type="component" value="Unassembled WGS sequence"/>
</dbReference>
<evidence type="ECO:0000256" key="1">
    <source>
        <dbReference type="SAM" id="MobiDB-lite"/>
    </source>
</evidence>
<protein>
    <submittedName>
        <fullName evidence="2">Uncharacterized protein</fullName>
    </submittedName>
</protein>
<proteinExistence type="predicted"/>
<reference evidence="2 3" key="1">
    <citation type="submission" date="2019-09" db="EMBL/GenBank/DDBJ databases">
        <authorList>
            <person name="Chandra G."/>
            <person name="Truman W A."/>
        </authorList>
    </citation>
    <scope>NUCLEOTIDE SEQUENCE [LARGE SCALE GENOMIC DNA]</scope>
    <source>
        <strain evidence="2">PS900</strain>
    </source>
</reference>
<evidence type="ECO:0000313" key="3">
    <source>
        <dbReference type="Proteomes" id="UP000325723"/>
    </source>
</evidence>
<organism evidence="2 3">
    <name type="scientific">Pseudomonas fluorescens</name>
    <dbReference type="NCBI Taxonomy" id="294"/>
    <lineage>
        <taxon>Bacteria</taxon>
        <taxon>Pseudomonadati</taxon>
        <taxon>Pseudomonadota</taxon>
        <taxon>Gammaproteobacteria</taxon>
        <taxon>Pseudomonadales</taxon>
        <taxon>Pseudomonadaceae</taxon>
        <taxon>Pseudomonas</taxon>
    </lineage>
</organism>
<gene>
    <name evidence="2" type="ORF">PS900_02744</name>
</gene>
<name>A0A8H2NRU5_PSEFL</name>
<comment type="caution">
    <text evidence="2">The sequence shown here is derived from an EMBL/GenBank/DDBJ whole genome shotgun (WGS) entry which is preliminary data.</text>
</comment>
<dbReference type="AlphaFoldDB" id="A0A8H2NRU5"/>
<feature type="region of interest" description="Disordered" evidence="1">
    <location>
        <begin position="1"/>
        <end position="31"/>
    </location>
</feature>
<accession>A0A8H2NRU5</accession>
<evidence type="ECO:0000313" key="2">
    <source>
        <dbReference type="EMBL" id="VVO99131.1"/>
    </source>
</evidence>
<sequence>MATLADGNHPPTGAGHAGQRAVDGQGTEPGRQVQHIDVIGRLGDALRQAEHNAKRELQNIIFIRTHTASSSENRATPRAVQLMPL</sequence>